<dbReference type="Gene3D" id="1.10.606.20">
    <property type="match status" value="1"/>
</dbReference>
<comment type="caution">
    <text evidence="1">The sequence shown here is derived from an EMBL/GenBank/DDBJ whole genome shotgun (WGS) entry which is preliminary data.</text>
</comment>
<dbReference type="PANTHER" id="PTHR34599:SF1">
    <property type="entry name" value="PHOSPHATIDIC ACID PHOSPHATASE TYPE 2_HALOPEROXIDASE DOMAIN-CONTAINING PROTEIN"/>
    <property type="match status" value="1"/>
</dbReference>
<evidence type="ECO:0000313" key="2">
    <source>
        <dbReference type="Proteomes" id="UP000747399"/>
    </source>
</evidence>
<sequence length="448" mass="48600">ESVVILTSIIARNQPTMALRRAWLAAAAAACILLTLPVSQAAVNSVVTQWINIAQSCVTALGIEHQQAARLYATLASAQYDAIKAAEASTLTISEEAAAAYASHFVLSNFFDWRQSYYYDPVLAAQIEALGLSDADVAVLKSVLVPIVKAILSKRLCDGSSSFANFKPGDSSILGLYQFAPNQVTVHYPQVAYATGFYLASKDVDVFTAKLKHFSLSDPEYAKQLQETYSLGSASSANRTEYDSGSAQYWAQGGGTSTLAGFWISVALEALPESTPLIVQARFLKLLTTSFWDTAVACWRVKFREQFWRPITAIRTNHGAGVYDPTWTPSLTTPIDPEYVSSHTCTSGAALYVLESHLGASTGFSAASLSAPELGKRSYASMPVCISASPTRMAWHWATQSPRRFTRGSSRARLWLTCSERIADPSSDGARKDMVAIHTDGSQNLARW</sequence>
<keyword evidence="2" id="KW-1185">Reference proteome</keyword>
<dbReference type="InterPro" id="IPR036938">
    <property type="entry name" value="PAP2/HPO_sf"/>
</dbReference>
<dbReference type="AlphaFoldDB" id="A0A8J4EWK6"/>
<dbReference type="Proteomes" id="UP000747399">
    <property type="component" value="Unassembled WGS sequence"/>
</dbReference>
<accession>A0A8J4EWK6</accession>
<dbReference type="SUPFAM" id="SSF48317">
    <property type="entry name" value="Acid phosphatase/Vanadium-dependent haloperoxidase"/>
    <property type="match status" value="1"/>
</dbReference>
<evidence type="ECO:0008006" key="3">
    <source>
        <dbReference type="Google" id="ProtNLM"/>
    </source>
</evidence>
<dbReference type="EMBL" id="BNCO01000008">
    <property type="protein sequence ID" value="GIL49990.1"/>
    <property type="molecule type" value="Genomic_DNA"/>
</dbReference>
<feature type="non-terminal residue" evidence="1">
    <location>
        <position position="448"/>
    </location>
</feature>
<organism evidence="1 2">
    <name type="scientific">Volvox africanus</name>
    <dbReference type="NCBI Taxonomy" id="51714"/>
    <lineage>
        <taxon>Eukaryota</taxon>
        <taxon>Viridiplantae</taxon>
        <taxon>Chlorophyta</taxon>
        <taxon>core chlorophytes</taxon>
        <taxon>Chlorophyceae</taxon>
        <taxon>CS clade</taxon>
        <taxon>Chlamydomonadales</taxon>
        <taxon>Volvocaceae</taxon>
        <taxon>Volvox</taxon>
    </lineage>
</organism>
<gene>
    <name evidence="1" type="ORF">Vafri_6115</name>
</gene>
<evidence type="ECO:0000313" key="1">
    <source>
        <dbReference type="EMBL" id="GIL49990.1"/>
    </source>
</evidence>
<name>A0A8J4EWK6_9CHLO</name>
<dbReference type="PANTHER" id="PTHR34599">
    <property type="entry name" value="PEROXIDASE-RELATED"/>
    <property type="match status" value="1"/>
</dbReference>
<dbReference type="InterPro" id="IPR052559">
    <property type="entry name" value="V-haloperoxidase"/>
</dbReference>
<proteinExistence type="predicted"/>
<reference evidence="1" key="1">
    <citation type="journal article" date="2021" name="Proc. Natl. Acad. Sci. U.S.A.">
        <title>Three genomes in the algal genus Volvox reveal the fate of a haploid sex-determining region after a transition to homothallism.</title>
        <authorList>
            <person name="Yamamoto K."/>
            <person name="Hamaji T."/>
            <person name="Kawai-Toyooka H."/>
            <person name="Matsuzaki R."/>
            <person name="Takahashi F."/>
            <person name="Nishimura Y."/>
            <person name="Kawachi M."/>
            <person name="Noguchi H."/>
            <person name="Minakuchi Y."/>
            <person name="Umen J.G."/>
            <person name="Toyoda A."/>
            <person name="Nozaki H."/>
        </authorList>
    </citation>
    <scope>NUCLEOTIDE SEQUENCE</scope>
    <source>
        <strain evidence="1">NIES-3780</strain>
    </source>
</reference>
<protein>
    <recommendedName>
        <fullName evidence="3">Phosphatidic acid phosphatase type 2/haloperoxidase domain-containing protein</fullName>
    </recommendedName>
</protein>